<feature type="domain" description="Glycoside hydrolase family 19 catalytic" evidence="1">
    <location>
        <begin position="291"/>
        <end position="385"/>
    </location>
</feature>
<dbReference type="InterPro" id="IPR052354">
    <property type="entry name" value="Cell_Wall_Dynamics_Protein"/>
</dbReference>
<dbReference type="OrthoDB" id="1242806at2"/>
<dbReference type="GO" id="GO:0016998">
    <property type="term" value="P:cell wall macromolecule catabolic process"/>
    <property type="evidence" value="ECO:0007669"/>
    <property type="project" value="InterPro"/>
</dbReference>
<dbReference type="GO" id="GO:0008233">
    <property type="term" value="F:peptidase activity"/>
    <property type="evidence" value="ECO:0007669"/>
    <property type="project" value="InterPro"/>
</dbReference>
<feature type="domain" description="Peptidase M15C" evidence="2">
    <location>
        <begin position="49"/>
        <end position="114"/>
    </location>
</feature>
<sequence>MTLVEQQSTFLLHVAELIRKASELGLKASGGELYRTPEQQILHVKNGRSKTMSSQHLKRLAIDLNFFKPVANGKFELTYDIDELRPLGQYWESLDPANRWGGSWSSFKDTPHFERRDTRAPDPFVIANGNGKANSVTDIPIANGDNCVQAQTAMRGNGLIGGEVGRLCGNVRDDVESVQRLLNLCAAAKNGFAIQNGALKADGIFGSKTFDAIVTFEQTVMAEATPTGRVSPTGEIFKQLCKPLVHATDTDLMALAWLQAADVDITQYAGPIAASMAKYGIDTPLRQAHFLAQIGHESGELRFKEELASGSAYEGREDLGNVQAGDGRLFKGRGFIQLTGRANYTAYARSIGRENDILANPTRVATEPSLCVDVAGWFWSRRQLSALADNDDLIGVTKKINGGLNGIENRRRLLNRAKAVLGV</sequence>
<dbReference type="AlphaFoldDB" id="A0A158EI50"/>
<dbReference type="Gene3D" id="1.10.101.10">
    <property type="entry name" value="PGBD-like superfamily/PGBD"/>
    <property type="match status" value="1"/>
</dbReference>
<dbReference type="GO" id="GO:0004568">
    <property type="term" value="F:chitinase activity"/>
    <property type="evidence" value="ECO:0007669"/>
    <property type="project" value="InterPro"/>
</dbReference>
<evidence type="ECO:0000259" key="1">
    <source>
        <dbReference type="Pfam" id="PF00182"/>
    </source>
</evidence>
<dbReference type="Gene3D" id="1.10.530.10">
    <property type="match status" value="1"/>
</dbReference>
<accession>A0A158EI50</accession>
<proteinExistence type="predicted"/>
<dbReference type="InterPro" id="IPR000726">
    <property type="entry name" value="Glyco_hydro_19_cat"/>
</dbReference>
<dbReference type="Pfam" id="PF13539">
    <property type="entry name" value="Peptidase_M15_4"/>
    <property type="match status" value="1"/>
</dbReference>
<dbReference type="SUPFAM" id="SSF53955">
    <property type="entry name" value="Lysozyme-like"/>
    <property type="match status" value="1"/>
</dbReference>
<dbReference type="EMBL" id="FCOX02000118">
    <property type="protein sequence ID" value="SAL06494.1"/>
    <property type="molecule type" value="Genomic_DNA"/>
</dbReference>
<dbReference type="Pfam" id="PF00182">
    <property type="entry name" value="Glyco_hydro_19"/>
    <property type="match status" value="1"/>
</dbReference>
<evidence type="ECO:0000313" key="4">
    <source>
        <dbReference type="Proteomes" id="UP000071859"/>
    </source>
</evidence>
<name>A0A158EI50_9BURK</name>
<dbReference type="PANTHER" id="PTHR34408">
    <property type="entry name" value="FAMILY PROTEIN, PUTATIVE-RELATED"/>
    <property type="match status" value="1"/>
</dbReference>
<dbReference type="InterPro" id="IPR036366">
    <property type="entry name" value="PGBDSf"/>
</dbReference>
<dbReference type="GO" id="GO:0006032">
    <property type="term" value="P:chitin catabolic process"/>
    <property type="evidence" value="ECO:0007669"/>
    <property type="project" value="InterPro"/>
</dbReference>
<dbReference type="Gene3D" id="3.30.1380.10">
    <property type="match status" value="1"/>
</dbReference>
<dbReference type="InterPro" id="IPR039561">
    <property type="entry name" value="Peptidase_M15C"/>
</dbReference>
<dbReference type="InterPro" id="IPR009045">
    <property type="entry name" value="Zn_M74/Hedgehog-like"/>
</dbReference>
<dbReference type="CDD" id="cd00325">
    <property type="entry name" value="chitinase_GH19"/>
    <property type="match status" value="1"/>
</dbReference>
<dbReference type="Proteomes" id="UP000071859">
    <property type="component" value="Unassembled WGS sequence"/>
</dbReference>
<dbReference type="PANTHER" id="PTHR34408:SF1">
    <property type="entry name" value="GLYCOSYL HYDROLASE FAMILY 19 DOMAIN-CONTAINING PROTEIN HI_1415"/>
    <property type="match status" value="1"/>
</dbReference>
<evidence type="ECO:0000313" key="3">
    <source>
        <dbReference type="EMBL" id="SAL06494.1"/>
    </source>
</evidence>
<gene>
    <name evidence="3" type="ORF">AWB78_08096</name>
</gene>
<dbReference type="InterPro" id="IPR023346">
    <property type="entry name" value="Lysozyme-like_dom_sf"/>
</dbReference>
<keyword evidence="4" id="KW-1185">Reference proteome</keyword>
<dbReference type="RefSeq" id="WP_062612395.1">
    <property type="nucleotide sequence ID" value="NZ_FCOX02000118.1"/>
</dbReference>
<reference evidence="3" key="1">
    <citation type="submission" date="2016-01" db="EMBL/GenBank/DDBJ databases">
        <authorList>
            <person name="Peeters C."/>
        </authorList>
    </citation>
    <scope>NUCLEOTIDE SEQUENCE</scope>
    <source>
        <strain evidence="3">LMG 29321</strain>
    </source>
</reference>
<protein>
    <submittedName>
        <fullName evidence="3">Lysozyme</fullName>
    </submittedName>
</protein>
<dbReference type="SUPFAM" id="SSF55166">
    <property type="entry name" value="Hedgehog/DD-peptidase"/>
    <property type="match status" value="1"/>
</dbReference>
<evidence type="ECO:0000259" key="2">
    <source>
        <dbReference type="Pfam" id="PF13539"/>
    </source>
</evidence>
<organism evidence="3 4">
    <name type="scientific">Caballeronia calidae</name>
    <dbReference type="NCBI Taxonomy" id="1777139"/>
    <lineage>
        <taxon>Bacteria</taxon>
        <taxon>Pseudomonadati</taxon>
        <taxon>Pseudomonadota</taxon>
        <taxon>Betaproteobacteria</taxon>
        <taxon>Burkholderiales</taxon>
        <taxon>Burkholderiaceae</taxon>
        <taxon>Caballeronia</taxon>
    </lineage>
</organism>
<comment type="caution">
    <text evidence="3">The sequence shown here is derived from an EMBL/GenBank/DDBJ whole genome shotgun (WGS) entry which is preliminary data.</text>
</comment>